<dbReference type="OrthoDB" id="9987145at2759"/>
<evidence type="ECO:0000313" key="4">
    <source>
        <dbReference type="Proteomes" id="UP000039324"/>
    </source>
</evidence>
<dbReference type="Pfam" id="PF09752">
    <property type="entry name" value="ABHD18"/>
    <property type="match status" value="1"/>
</dbReference>
<keyword evidence="3" id="KW-0496">Mitochondrion</keyword>
<proteinExistence type="predicted"/>
<evidence type="ECO:0000313" key="2">
    <source>
        <dbReference type="EMBL" id="CEP00135.1"/>
    </source>
</evidence>
<dbReference type="InterPro" id="IPR019149">
    <property type="entry name" value="ABHD18"/>
</dbReference>
<dbReference type="PANTHER" id="PTHR13617">
    <property type="entry name" value="PROTEIN ABHD18"/>
    <property type="match status" value="1"/>
</dbReference>
<dbReference type="EMBL" id="OVEO01000010">
    <property type="protein sequence ID" value="SPQ98944.1"/>
    <property type="molecule type" value="Genomic_DNA"/>
</dbReference>
<evidence type="ECO:0000313" key="5">
    <source>
        <dbReference type="Proteomes" id="UP000290189"/>
    </source>
</evidence>
<evidence type="ECO:0000313" key="3">
    <source>
        <dbReference type="EMBL" id="SPQ98944.1"/>
    </source>
</evidence>
<dbReference type="SUPFAM" id="SSF53474">
    <property type="entry name" value="alpha/beta-Hydrolases"/>
    <property type="match status" value="1"/>
</dbReference>
<dbReference type="Proteomes" id="UP000039324">
    <property type="component" value="Unassembled WGS sequence"/>
</dbReference>
<accession>A0A0G4IXW6</accession>
<organism evidence="2 4">
    <name type="scientific">Plasmodiophora brassicae</name>
    <name type="common">Clubroot disease agent</name>
    <dbReference type="NCBI Taxonomy" id="37360"/>
    <lineage>
        <taxon>Eukaryota</taxon>
        <taxon>Sar</taxon>
        <taxon>Rhizaria</taxon>
        <taxon>Endomyxa</taxon>
        <taxon>Phytomyxea</taxon>
        <taxon>Plasmodiophorida</taxon>
        <taxon>Plasmodiophoridae</taxon>
        <taxon>Plasmodiophora</taxon>
    </lineage>
</organism>
<keyword evidence="4" id="KW-1185">Reference proteome</keyword>
<evidence type="ECO:0000256" key="1">
    <source>
        <dbReference type="SAM" id="MobiDB-lite"/>
    </source>
</evidence>
<reference evidence="2 4" key="1">
    <citation type="submission" date="2015-02" db="EMBL/GenBank/DDBJ databases">
        <authorList>
            <person name="Chooi Y.-H."/>
        </authorList>
    </citation>
    <scope>NUCLEOTIDE SEQUENCE [LARGE SCALE GENOMIC DNA]</scope>
    <source>
        <strain evidence="2">E3</strain>
    </source>
</reference>
<dbReference type="EMBL" id="CDSF01000098">
    <property type="protein sequence ID" value="CEP00135.1"/>
    <property type="molecule type" value="Genomic_DNA"/>
</dbReference>
<sequence>MAACDRTWLGGALDLVDRVMLSTWTLLTPGRRLFDNGVGDLEMLDAAEEDVRKIYVGEMPLPCVTDLRWAAVSTKNGIVVEEATFDAPLAQYLPKESARAHFQFVRPVKVDDLKGIAIHSQMTADETFAWRRSMVAEELVRSGIASILLMVPFYGTRRPQGQVMHYYRTVADCLTGGIVAMLEAAMLAEWCKGQFPGIPVCLTGQSAGAAPAAGGALLCSGNVACVPFIGPSSGRPFCNGYMSVNVNWNRLAASIGVNSKREARAYLRDLFTRKSMIKLADWHSNARRPESLTVISVAGINDGVVHPVDSLELHQVLSIFSRYTEMRWLRGGHSVLLLSRASFIEAIRDAISIVASDGRARPSTNGTATSVVELQPMKETS</sequence>
<dbReference type="AlphaFoldDB" id="A0A0G4IXW6"/>
<gene>
    <name evidence="2" type="ORF">PBRA_007869</name>
    <name evidence="3" type="ORF">PLBR_LOCUS6159</name>
</gene>
<geneLocation type="mitochondrion" evidence="3"/>
<feature type="compositionally biased region" description="Polar residues" evidence="1">
    <location>
        <begin position="362"/>
        <end position="381"/>
    </location>
</feature>
<protein>
    <submittedName>
        <fullName evidence="2">Uncharacterized protein</fullName>
    </submittedName>
</protein>
<dbReference type="InterPro" id="IPR029058">
    <property type="entry name" value="AB_hydrolase_fold"/>
</dbReference>
<dbReference type="Proteomes" id="UP000290189">
    <property type="component" value="Unassembled WGS sequence"/>
</dbReference>
<dbReference type="Gene3D" id="3.40.50.1820">
    <property type="entry name" value="alpha/beta hydrolase"/>
    <property type="match status" value="1"/>
</dbReference>
<feature type="region of interest" description="Disordered" evidence="1">
    <location>
        <begin position="358"/>
        <end position="381"/>
    </location>
</feature>
<dbReference type="PANTHER" id="PTHR13617:SF14">
    <property type="entry name" value="PROTEIN ABHD18"/>
    <property type="match status" value="1"/>
</dbReference>
<name>A0A0G4IXW6_PLABS</name>
<reference evidence="3 5" key="2">
    <citation type="submission" date="2018-03" db="EMBL/GenBank/DDBJ databases">
        <authorList>
            <person name="Fogelqvist J."/>
        </authorList>
    </citation>
    <scope>NUCLEOTIDE SEQUENCE [LARGE SCALE GENOMIC DNA]</scope>
</reference>